<reference evidence="5" key="1">
    <citation type="submission" date="2022-10" db="EMBL/GenBank/DDBJ databases">
        <title>The complete genomes of actinobacterial strains from the NBC collection.</title>
        <authorList>
            <person name="Joergensen T.S."/>
            <person name="Alvarez Arevalo M."/>
            <person name="Sterndorff E.B."/>
            <person name="Faurdal D."/>
            <person name="Vuksanovic O."/>
            <person name="Mourched A.-S."/>
            <person name="Charusanti P."/>
            <person name="Shaw S."/>
            <person name="Blin K."/>
            <person name="Weber T."/>
        </authorList>
    </citation>
    <scope>NUCLEOTIDE SEQUENCE</scope>
    <source>
        <strain evidence="5">NBC_00254</strain>
    </source>
</reference>
<dbReference type="InterPro" id="IPR000330">
    <property type="entry name" value="SNF2_N"/>
</dbReference>
<dbReference type="PANTHER" id="PTHR45626">
    <property type="entry name" value="TRANSCRIPTION TERMINATION FACTOR 2-RELATED"/>
    <property type="match status" value="1"/>
</dbReference>
<dbReference type="SUPFAM" id="SSF52540">
    <property type="entry name" value="P-loop containing nucleoside triphosphate hydrolases"/>
    <property type="match status" value="2"/>
</dbReference>
<evidence type="ECO:0000313" key="5">
    <source>
        <dbReference type="EMBL" id="WUP73071.1"/>
    </source>
</evidence>
<keyword evidence="1" id="KW-0547">Nucleotide-binding</keyword>
<dbReference type="InterPro" id="IPR027417">
    <property type="entry name" value="P-loop_NTPase"/>
</dbReference>
<keyword evidence="5" id="KW-0347">Helicase</keyword>
<dbReference type="InterPro" id="IPR050628">
    <property type="entry name" value="SNF2_RAD54_helicase_TF"/>
</dbReference>
<dbReference type="InterPro" id="IPR001650">
    <property type="entry name" value="Helicase_C-like"/>
</dbReference>
<evidence type="ECO:0000256" key="2">
    <source>
        <dbReference type="ARBA" id="ARBA00022801"/>
    </source>
</evidence>
<dbReference type="InterPro" id="IPR038718">
    <property type="entry name" value="SNF2-like_sf"/>
</dbReference>
<feature type="domain" description="Helicase ATP-binding" evidence="4">
    <location>
        <begin position="127"/>
        <end position="289"/>
    </location>
</feature>
<dbReference type="Pfam" id="PF00176">
    <property type="entry name" value="SNF2-rel_dom"/>
    <property type="match status" value="1"/>
</dbReference>
<keyword evidence="2" id="KW-0378">Hydrolase</keyword>
<dbReference type="Gene3D" id="3.40.50.300">
    <property type="entry name" value="P-loop containing nucleotide triphosphate hydrolases"/>
    <property type="match status" value="1"/>
</dbReference>
<dbReference type="PROSITE" id="PS51192">
    <property type="entry name" value="HELICASE_ATP_BIND_1"/>
    <property type="match status" value="1"/>
</dbReference>
<dbReference type="Gene3D" id="3.40.50.10810">
    <property type="entry name" value="Tandem AAA-ATPase domain"/>
    <property type="match status" value="1"/>
</dbReference>
<proteinExistence type="predicted"/>
<protein>
    <submittedName>
        <fullName evidence="5">DEAD/DEAH box helicase</fullName>
    </submittedName>
</protein>
<accession>A0ABZ1SJC2</accession>
<evidence type="ECO:0000259" key="4">
    <source>
        <dbReference type="PROSITE" id="PS51192"/>
    </source>
</evidence>
<dbReference type="InterPro" id="IPR049730">
    <property type="entry name" value="SNF2/RAD54-like_C"/>
</dbReference>
<evidence type="ECO:0000256" key="3">
    <source>
        <dbReference type="ARBA" id="ARBA00022840"/>
    </source>
</evidence>
<dbReference type="Pfam" id="PF00271">
    <property type="entry name" value="Helicase_C"/>
    <property type="match status" value="1"/>
</dbReference>
<name>A0ABZ1SJC2_9ACTN</name>
<dbReference type="Proteomes" id="UP001432011">
    <property type="component" value="Chromosome"/>
</dbReference>
<dbReference type="SMART" id="SM00487">
    <property type="entry name" value="DEXDc"/>
    <property type="match status" value="1"/>
</dbReference>
<evidence type="ECO:0000256" key="1">
    <source>
        <dbReference type="ARBA" id="ARBA00022741"/>
    </source>
</evidence>
<dbReference type="InterPro" id="IPR014001">
    <property type="entry name" value="Helicase_ATP-bd"/>
</dbReference>
<organism evidence="5 6">
    <name type="scientific">Microbispora hainanensis</name>
    <dbReference type="NCBI Taxonomy" id="568844"/>
    <lineage>
        <taxon>Bacteria</taxon>
        <taxon>Bacillati</taxon>
        <taxon>Actinomycetota</taxon>
        <taxon>Actinomycetes</taxon>
        <taxon>Streptosporangiales</taxon>
        <taxon>Streptosporangiaceae</taxon>
        <taxon>Microbispora</taxon>
    </lineage>
</organism>
<sequence length="627" mass="69418">MIFAELYRGGRPIVILERRDGSNDGAWARLQEAMSRGVIGGSAKRADIRADVFLAELSAVREVRSLFGQSLEFGPTLTEQLRLLARDRKAREVAVAEPAEVSLEDLEAELAEAGFRRSLRPFQLENLATIMRLPHGADFSVPGAGKTTVALANFTLNLARGRVEQLLVIGPIAAFQAWKEDSAACLNPAPSIAVHTGPGSLIPEDVDILLTNYNRVAADYDRIRQFVALRPTQIVLDEAHRIKKGEQGVHGRAVLDLAYAAERRDVLTGTPAPQGAYDLIAPIRFLYPGQDQQILPVGAYFERDGRDPDVLDATSKAISRYFVRTPKSRLELPATTFDVIVRPMGPIQQAIYEALLGRYRGAFRLDRDERRRFDRLGRIMMYLLEAATNPMLLVAGSDESDLEGFEHPPLELRGDEALADLLQRYREHEVPWKYQRVAEIVREAAARREKVLIWSTFVRNLKILGGHLKEFQPAIVHGGVPPEDGASPGVLTRDAELDRFRHDPNCSVLLANPAACGEGVSLHHWCHHAVYLDRTFNAGHYLQSQDRIHRLGLEEGTITRFSILLSEGTIDQTVDGRLRDKIIALSQLMDDPGLVQVALPEPDEDASDQPVAGDDVVALISHLQGGG</sequence>
<keyword evidence="3" id="KW-0067">ATP-binding</keyword>
<dbReference type="GO" id="GO:0004386">
    <property type="term" value="F:helicase activity"/>
    <property type="evidence" value="ECO:0007669"/>
    <property type="project" value="UniProtKB-KW"/>
</dbReference>
<dbReference type="RefSeq" id="WP_328708674.1">
    <property type="nucleotide sequence ID" value="NZ_CP108085.1"/>
</dbReference>
<evidence type="ECO:0000313" key="6">
    <source>
        <dbReference type="Proteomes" id="UP001432011"/>
    </source>
</evidence>
<dbReference type="CDD" id="cd18793">
    <property type="entry name" value="SF2_C_SNF"/>
    <property type="match status" value="1"/>
</dbReference>
<gene>
    <name evidence="5" type="ORF">OG913_27125</name>
</gene>
<keyword evidence="6" id="KW-1185">Reference proteome</keyword>
<dbReference type="EMBL" id="CP108085">
    <property type="protein sequence ID" value="WUP73071.1"/>
    <property type="molecule type" value="Genomic_DNA"/>
</dbReference>